<keyword evidence="17" id="KW-1185">Reference proteome</keyword>
<evidence type="ECO:0000256" key="7">
    <source>
        <dbReference type="ARBA" id="ARBA00022964"/>
    </source>
</evidence>
<feature type="active site" description="Proton acceptor" evidence="11">
    <location>
        <position position="306"/>
    </location>
</feature>
<dbReference type="RefSeq" id="XP_040655141.1">
    <property type="nucleotide sequence ID" value="XM_040805037.1"/>
</dbReference>
<name>A0A151GFB8_DRECN</name>
<protein>
    <recommendedName>
        <fullName evidence="4">homogentisate 1,2-dioxygenase</fullName>
        <ecNumber evidence="4">1.13.11.5</ecNumber>
    </recommendedName>
</protein>
<keyword evidence="8" id="KW-0560">Oxidoreductase</keyword>
<keyword evidence="9 12" id="KW-0408">Iron</keyword>
<evidence type="ECO:0000256" key="1">
    <source>
        <dbReference type="ARBA" id="ARBA00001962"/>
    </source>
</evidence>
<dbReference type="InterPro" id="IPR011051">
    <property type="entry name" value="RmlC_Cupin_sf"/>
</dbReference>
<dbReference type="CDD" id="cd07000">
    <property type="entry name" value="cupin_HGO_N"/>
    <property type="match status" value="1"/>
</dbReference>
<accession>A0A151GFB8</accession>
<dbReference type="Proteomes" id="UP000076580">
    <property type="component" value="Chromosome 03"/>
</dbReference>
<keyword evidence="10" id="KW-0585">Phenylalanine catabolism</keyword>
<evidence type="ECO:0000313" key="17">
    <source>
        <dbReference type="Proteomes" id="UP000076580"/>
    </source>
</evidence>
<feature type="binding site" evidence="12">
    <location>
        <position position="349"/>
    </location>
    <ligand>
        <name>Fe cation</name>
        <dbReference type="ChEBI" id="CHEBI:24875"/>
    </ligand>
</feature>
<dbReference type="PANTHER" id="PTHR11056">
    <property type="entry name" value="HOMOGENTISATE 1,2-DIOXYGENASE"/>
    <property type="match status" value="1"/>
</dbReference>
<dbReference type="STRING" id="98403.A0A151GFB8"/>
<feature type="binding site" evidence="12">
    <location>
        <position position="388"/>
    </location>
    <ligand>
        <name>homogentisate</name>
        <dbReference type="ChEBI" id="CHEBI:16169"/>
    </ligand>
</feature>
<evidence type="ECO:0000256" key="9">
    <source>
        <dbReference type="ARBA" id="ARBA00023004"/>
    </source>
</evidence>
<evidence type="ECO:0000256" key="12">
    <source>
        <dbReference type="PIRSR" id="PIRSR605708-2"/>
    </source>
</evidence>
<feature type="region of interest" description="Disordered" evidence="13">
    <location>
        <begin position="469"/>
        <end position="488"/>
    </location>
</feature>
<evidence type="ECO:0000256" key="4">
    <source>
        <dbReference type="ARBA" id="ARBA00013127"/>
    </source>
</evidence>
<dbReference type="GO" id="GO:0046872">
    <property type="term" value="F:metal ion binding"/>
    <property type="evidence" value="ECO:0007669"/>
    <property type="project" value="UniProtKB-KW"/>
</dbReference>
<evidence type="ECO:0000256" key="2">
    <source>
        <dbReference type="ARBA" id="ARBA00004704"/>
    </source>
</evidence>
<evidence type="ECO:0000256" key="5">
    <source>
        <dbReference type="ARBA" id="ARBA00022723"/>
    </source>
</evidence>
<keyword evidence="6" id="KW-0828">Tyrosine catabolism</keyword>
<dbReference type="EMBL" id="LAYC01000003">
    <property type="protein sequence ID" value="KYK55789.1"/>
    <property type="molecule type" value="Genomic_DNA"/>
</dbReference>
<dbReference type="GO" id="GO:0006572">
    <property type="term" value="P:L-tyrosine catabolic process"/>
    <property type="evidence" value="ECO:0007669"/>
    <property type="project" value="UniProtKB-KW"/>
</dbReference>
<feature type="binding site" evidence="12">
    <location>
        <position position="355"/>
    </location>
    <ligand>
        <name>Fe cation</name>
        <dbReference type="ChEBI" id="CHEBI:24875"/>
    </ligand>
</feature>
<dbReference type="InterPro" id="IPR046451">
    <property type="entry name" value="HgmA_C"/>
</dbReference>
<dbReference type="Pfam" id="PF20510">
    <property type="entry name" value="HgmA_N"/>
    <property type="match status" value="1"/>
</dbReference>
<sequence>MPVTKFETQEKYRYQNGFNCHFESEAVEGCLPIGHNNPQKPAFGLYAEKLSGTAFTAPRHDNKQSWLYRILPSCAHPPYQQRQPPTTGDEASPKMHYIPNQLRWDPFDHNEAKDLDFVSGLKLVAGAGDVTQKQGLAMYVYAAGRSMDETAAYYSADGDLLIVPQEGDLDIRTEFGCLLVRQMEIAVIPRGVKYQVRLATDAPARGYALELYQGHFNLPELGPIGSNGLANARDFQAPVAHFSEHAGATASDGPAEYRVTVKFNNTLFETRQRHTPFDVVGWQGNYYPYKYDLGRFNTIGSISFDHPDPSIFTVLSAPSPVQGTAVADFVIFPPRWLVGEDTFRPPWYHRNTMSEFMGLIRGGYDAKRGGAGGFVPGGASLHNVMSGHGPDAESHEGARDAKLGPAKVGEGSCAFMFESCLMVGVSEWGLRTCKKVQDGYSEESWGGVLTHWKMPEGKTVVSHLANVNSRRRGGEEGSGVGGASGIADHDEYGEAQHRPLRGAELSSMSGSSCLAELLLSSPIDETPSPIYSSRGRATHGYAEILRDPSGSPFEPAAATTSRMPPPKPAPASISPTMSSYRGRNAEPSSRAACLEKAMRDASCSRRHRRPIAEEATRFPGLQLAYFDVEGTKAGMTNSVWTRTTTELLRQACRIFASLSSSP</sequence>
<dbReference type="EC" id="1.13.11.5" evidence="4"/>
<dbReference type="SUPFAM" id="SSF51182">
    <property type="entry name" value="RmlC-like cupins"/>
    <property type="match status" value="1"/>
</dbReference>
<dbReference type="Gene3D" id="2.60.120.10">
    <property type="entry name" value="Jelly Rolls"/>
    <property type="match status" value="1"/>
</dbReference>
<evidence type="ECO:0000259" key="14">
    <source>
        <dbReference type="Pfam" id="PF04209"/>
    </source>
</evidence>
<dbReference type="AlphaFoldDB" id="A0A151GFB8"/>
<evidence type="ECO:0000313" key="16">
    <source>
        <dbReference type="EMBL" id="KYK55789.1"/>
    </source>
</evidence>
<dbReference type="Pfam" id="PF04209">
    <property type="entry name" value="HgmA_C"/>
    <property type="match status" value="1"/>
</dbReference>
<comment type="pathway">
    <text evidence="2">Amino-acid degradation; L-phenylalanine degradation; acetoacetate and fumarate from L-phenylalanine: step 4/6.</text>
</comment>
<keyword evidence="5 12" id="KW-0479">Metal-binding</keyword>
<evidence type="ECO:0000256" key="3">
    <source>
        <dbReference type="ARBA" id="ARBA00007757"/>
    </source>
</evidence>
<dbReference type="GeneID" id="63720396"/>
<feature type="region of interest" description="Disordered" evidence="13">
    <location>
        <begin position="544"/>
        <end position="587"/>
    </location>
</feature>
<dbReference type="InParanoid" id="A0A151GFB8"/>
<feature type="domain" description="Homogentisate 1,2-dioxygenase N-terminal" evidence="15">
    <location>
        <begin position="13"/>
        <end position="293"/>
    </location>
</feature>
<gene>
    <name evidence="16" type="ORF">DCS_07753</name>
</gene>
<comment type="cofactor">
    <cofactor evidence="1 12">
        <name>Fe cation</name>
        <dbReference type="ChEBI" id="CHEBI:24875"/>
    </cofactor>
</comment>
<evidence type="ECO:0000256" key="8">
    <source>
        <dbReference type="ARBA" id="ARBA00023002"/>
    </source>
</evidence>
<proteinExistence type="inferred from homology"/>
<evidence type="ECO:0000256" key="6">
    <source>
        <dbReference type="ARBA" id="ARBA00022878"/>
    </source>
</evidence>
<feature type="domain" description="Homogentisate 1,2-dioxygenase C-terminal" evidence="14">
    <location>
        <begin position="295"/>
        <end position="448"/>
    </location>
</feature>
<dbReference type="GO" id="GO:0005737">
    <property type="term" value="C:cytoplasm"/>
    <property type="evidence" value="ECO:0007669"/>
    <property type="project" value="TreeGrafter"/>
</dbReference>
<organism evidence="16 17">
    <name type="scientific">Drechmeria coniospora</name>
    <name type="common">Nematophagous fungus</name>
    <name type="synonym">Meria coniospora</name>
    <dbReference type="NCBI Taxonomy" id="98403"/>
    <lineage>
        <taxon>Eukaryota</taxon>
        <taxon>Fungi</taxon>
        <taxon>Dikarya</taxon>
        <taxon>Ascomycota</taxon>
        <taxon>Pezizomycotina</taxon>
        <taxon>Sordariomycetes</taxon>
        <taxon>Hypocreomycetidae</taxon>
        <taxon>Hypocreales</taxon>
        <taxon>Ophiocordycipitaceae</taxon>
        <taxon>Drechmeria</taxon>
    </lineage>
</organism>
<dbReference type="UniPathway" id="UPA00139">
    <property type="reaction ID" value="UER00339"/>
</dbReference>
<comment type="similarity">
    <text evidence="3">Belongs to the homogentisate dioxygenase family.</text>
</comment>
<dbReference type="PANTHER" id="PTHR11056:SF0">
    <property type="entry name" value="HOMOGENTISATE 1,2-DIOXYGENASE"/>
    <property type="match status" value="1"/>
</dbReference>
<comment type="caution">
    <text evidence="16">The sequence shown here is derived from an EMBL/GenBank/DDBJ whole genome shotgun (WGS) entry which is preliminary data.</text>
</comment>
<evidence type="ECO:0000256" key="10">
    <source>
        <dbReference type="ARBA" id="ARBA00023232"/>
    </source>
</evidence>
<dbReference type="InterPro" id="IPR014710">
    <property type="entry name" value="RmlC-like_jellyroll"/>
</dbReference>
<feature type="binding site" evidence="12">
    <location>
        <position position="388"/>
    </location>
    <ligand>
        <name>Fe cation</name>
        <dbReference type="ChEBI" id="CHEBI:24875"/>
    </ligand>
</feature>
<dbReference type="FunFam" id="2.60.120.10:FF:000034">
    <property type="entry name" value="Homogentisate 1,2-dioxygenase"/>
    <property type="match status" value="1"/>
</dbReference>
<keyword evidence="7 16" id="KW-0223">Dioxygenase</keyword>
<dbReference type="GO" id="GO:0004411">
    <property type="term" value="F:homogentisate 1,2-dioxygenase activity"/>
    <property type="evidence" value="ECO:0007669"/>
    <property type="project" value="UniProtKB-EC"/>
</dbReference>
<dbReference type="InterPro" id="IPR005708">
    <property type="entry name" value="Homogentis_dOase"/>
</dbReference>
<dbReference type="NCBIfam" id="TIGR01015">
    <property type="entry name" value="hmgA"/>
    <property type="match status" value="1"/>
</dbReference>
<reference evidence="16 17" key="1">
    <citation type="journal article" date="2016" name="Sci. Rep.">
        <title>Insights into Adaptations to a Near-Obligate Nematode Endoparasitic Lifestyle from the Finished Genome of Drechmeria coniospora.</title>
        <authorList>
            <person name="Zhang L."/>
            <person name="Zhou Z."/>
            <person name="Guo Q."/>
            <person name="Fokkens L."/>
            <person name="Miskei M."/>
            <person name="Pocsi I."/>
            <person name="Zhang W."/>
            <person name="Chen M."/>
            <person name="Wang L."/>
            <person name="Sun Y."/>
            <person name="Donzelli B.G."/>
            <person name="Gibson D.M."/>
            <person name="Nelson D.R."/>
            <person name="Luo J.G."/>
            <person name="Rep M."/>
            <person name="Liu H."/>
            <person name="Yang S."/>
            <person name="Wang J."/>
            <person name="Krasnoff S.B."/>
            <person name="Xu Y."/>
            <person name="Molnar I."/>
            <person name="Lin M."/>
        </authorList>
    </citation>
    <scope>NUCLEOTIDE SEQUENCE [LARGE SCALE GENOMIC DNA]</scope>
    <source>
        <strain evidence="16 17">ARSEF 6962</strain>
    </source>
</reference>
<dbReference type="InterPro" id="IPR046452">
    <property type="entry name" value="HgmA_N"/>
</dbReference>
<feature type="binding site" evidence="12">
    <location>
        <position position="364"/>
    </location>
    <ligand>
        <name>homogentisate</name>
        <dbReference type="ChEBI" id="CHEBI:16169"/>
    </ligand>
</feature>
<evidence type="ECO:0000256" key="13">
    <source>
        <dbReference type="SAM" id="MobiDB-lite"/>
    </source>
</evidence>
<evidence type="ECO:0000256" key="11">
    <source>
        <dbReference type="PIRSR" id="PIRSR605708-1"/>
    </source>
</evidence>
<evidence type="ECO:0000259" key="15">
    <source>
        <dbReference type="Pfam" id="PF20510"/>
    </source>
</evidence>
<dbReference type="GO" id="GO:0006559">
    <property type="term" value="P:L-phenylalanine catabolic process"/>
    <property type="evidence" value="ECO:0007669"/>
    <property type="project" value="UniProtKB-UniPathway"/>
</dbReference>